<dbReference type="Proteomes" id="UP000078200">
    <property type="component" value="Unassembled WGS sequence"/>
</dbReference>
<reference evidence="1" key="1">
    <citation type="submission" date="2020-05" db="UniProtKB">
        <authorList>
            <consortium name="EnsemblMetazoa"/>
        </authorList>
    </citation>
    <scope>IDENTIFICATION</scope>
    <source>
        <strain evidence="1">TTRI</strain>
    </source>
</reference>
<name>A0A1A9UTN7_GLOAU</name>
<accession>A0A1A9UTN7</accession>
<dbReference type="VEuPathDB" id="VectorBase:GAUT014934"/>
<keyword evidence="2" id="KW-1185">Reference proteome</keyword>
<sequence>MKKRRKALNYHPYRRETHNLGRMLILNSSAFITIWYRGKTRDEIKGLRISSPSFDQSKKRNSFFTTISTLIGCEPINYLIYLDLSSSSTPKLATPTVAAEDRFSLAAIVSSAAPISSFPLRKPGIEGIDGMEGMAGIDGIEGIEGIAGIEGMEALPSQPFALPNHPLFK</sequence>
<evidence type="ECO:0000313" key="2">
    <source>
        <dbReference type="Proteomes" id="UP000078200"/>
    </source>
</evidence>
<dbReference type="EnsemblMetazoa" id="GAUT014934-RA">
    <property type="protein sequence ID" value="GAUT014934-PA"/>
    <property type="gene ID" value="GAUT014934"/>
</dbReference>
<dbReference type="AlphaFoldDB" id="A0A1A9UTN7"/>
<proteinExistence type="predicted"/>
<evidence type="ECO:0000313" key="1">
    <source>
        <dbReference type="EnsemblMetazoa" id="GAUT014934-PA"/>
    </source>
</evidence>
<protein>
    <submittedName>
        <fullName evidence="1">Uncharacterized protein</fullName>
    </submittedName>
</protein>
<organism evidence="1 2">
    <name type="scientific">Glossina austeni</name>
    <name type="common">Savannah tsetse fly</name>
    <dbReference type="NCBI Taxonomy" id="7395"/>
    <lineage>
        <taxon>Eukaryota</taxon>
        <taxon>Metazoa</taxon>
        <taxon>Ecdysozoa</taxon>
        <taxon>Arthropoda</taxon>
        <taxon>Hexapoda</taxon>
        <taxon>Insecta</taxon>
        <taxon>Pterygota</taxon>
        <taxon>Neoptera</taxon>
        <taxon>Endopterygota</taxon>
        <taxon>Diptera</taxon>
        <taxon>Brachycera</taxon>
        <taxon>Muscomorpha</taxon>
        <taxon>Hippoboscoidea</taxon>
        <taxon>Glossinidae</taxon>
        <taxon>Glossina</taxon>
    </lineage>
</organism>